<reference evidence="3" key="1">
    <citation type="submission" date="2020-06" db="EMBL/GenBank/DDBJ databases">
        <authorList>
            <consortium name="Plant Systems Biology data submission"/>
        </authorList>
    </citation>
    <scope>NUCLEOTIDE SEQUENCE</scope>
    <source>
        <strain evidence="3">D6</strain>
    </source>
</reference>
<feature type="compositionally biased region" description="Low complexity" evidence="1">
    <location>
        <begin position="395"/>
        <end position="410"/>
    </location>
</feature>
<feature type="chain" id="PRO_5040464228" evidence="2">
    <location>
        <begin position="21"/>
        <end position="410"/>
    </location>
</feature>
<dbReference type="Proteomes" id="UP001153069">
    <property type="component" value="Unassembled WGS sequence"/>
</dbReference>
<dbReference type="EMBL" id="CAICTM010001962">
    <property type="protein sequence ID" value="CAB9527249.1"/>
    <property type="molecule type" value="Genomic_DNA"/>
</dbReference>
<evidence type="ECO:0000313" key="3">
    <source>
        <dbReference type="EMBL" id="CAB9527249.1"/>
    </source>
</evidence>
<feature type="region of interest" description="Disordered" evidence="1">
    <location>
        <begin position="260"/>
        <end position="288"/>
    </location>
</feature>
<protein>
    <submittedName>
        <fullName evidence="3">Uncharacterized protein</fullName>
    </submittedName>
</protein>
<keyword evidence="2" id="KW-0732">Signal</keyword>
<gene>
    <name evidence="3" type="ORF">SEMRO_1964_G308220.1</name>
</gene>
<proteinExistence type="predicted"/>
<feature type="compositionally biased region" description="Polar residues" evidence="1">
    <location>
        <begin position="349"/>
        <end position="359"/>
    </location>
</feature>
<sequence length="410" mass="45719">MKSTVLLIAVLVLMISGCHGLSLEPKTSASRINKVRFSPQNPGLSPNTFLYPFSTRSSSSLAVLFSSSQDDSLSPQHKPSFFRRLLRCKLVATICLSLLLLFGNPLSALAQPGKYDVSFWTPEMDSATTTVVSTPKLDGCMAISLDSPILSNTLSRWDPSSFSPPPSRPSAPIIMTVPRKIPTVKLAMASTMVVLAVLMGKEDVAIRLRQRASNSKEEAMTQEKTQTSTWTAYRMAVKAARQRAVAMFLMRSKQWREKFRANQKAKDKNDLQASHGNTPESPPPKTEIDTTMGDALLLTNTHQDKAAAVKRNQTVVHDEALAHQQELEEAFSKIIMDQQKLDEDHRNYTDSNLPQQSTLYGLRRSGHGERSRQTIQRAKPTVYRRKAPGWLGLQRSTSRNSTNTNNHRRN</sequence>
<evidence type="ECO:0000256" key="1">
    <source>
        <dbReference type="SAM" id="MobiDB-lite"/>
    </source>
</evidence>
<accession>A0A9N8EYA5</accession>
<dbReference type="PROSITE" id="PS51257">
    <property type="entry name" value="PROKAR_LIPOPROTEIN"/>
    <property type="match status" value="1"/>
</dbReference>
<evidence type="ECO:0000313" key="4">
    <source>
        <dbReference type="Proteomes" id="UP001153069"/>
    </source>
</evidence>
<feature type="compositionally biased region" description="Basic and acidic residues" evidence="1">
    <location>
        <begin position="260"/>
        <end position="270"/>
    </location>
</feature>
<keyword evidence="4" id="KW-1185">Reference proteome</keyword>
<feature type="region of interest" description="Disordered" evidence="1">
    <location>
        <begin position="346"/>
        <end position="410"/>
    </location>
</feature>
<feature type="signal peptide" evidence="2">
    <location>
        <begin position="1"/>
        <end position="20"/>
    </location>
</feature>
<organism evidence="3 4">
    <name type="scientific">Seminavis robusta</name>
    <dbReference type="NCBI Taxonomy" id="568900"/>
    <lineage>
        <taxon>Eukaryota</taxon>
        <taxon>Sar</taxon>
        <taxon>Stramenopiles</taxon>
        <taxon>Ochrophyta</taxon>
        <taxon>Bacillariophyta</taxon>
        <taxon>Bacillariophyceae</taxon>
        <taxon>Bacillariophycidae</taxon>
        <taxon>Naviculales</taxon>
        <taxon>Naviculaceae</taxon>
        <taxon>Seminavis</taxon>
    </lineage>
</organism>
<comment type="caution">
    <text evidence="3">The sequence shown here is derived from an EMBL/GenBank/DDBJ whole genome shotgun (WGS) entry which is preliminary data.</text>
</comment>
<dbReference type="AlphaFoldDB" id="A0A9N8EYA5"/>
<name>A0A9N8EYA5_9STRA</name>
<evidence type="ECO:0000256" key="2">
    <source>
        <dbReference type="SAM" id="SignalP"/>
    </source>
</evidence>